<feature type="chain" id="PRO_5012696352" description="DUF732 domain-containing protein" evidence="2">
    <location>
        <begin position="29"/>
        <end position="138"/>
    </location>
</feature>
<proteinExistence type="predicted"/>
<protein>
    <recommendedName>
        <fullName evidence="5">DUF732 domain-containing protein</fullName>
    </recommendedName>
</protein>
<name>A0A286GYL1_9ACTN</name>
<sequence length="138" mass="14169">MSCSDRRPARTVVALAALAVLGTTAACGAEEPATGPAAATPSSTPSSTPADATTGRIAEIEFARQCTVASVNYADEAQFTIELDTHLAAAGFSHEQWKQWHDALVVSPELVTQFAEISAAGCPAEPTGRTPADEEPAG</sequence>
<evidence type="ECO:0000256" key="1">
    <source>
        <dbReference type="SAM" id="MobiDB-lite"/>
    </source>
</evidence>
<organism evidence="3 4">
    <name type="scientific">Blastococcus haudaquaticus</name>
    <dbReference type="NCBI Taxonomy" id="1938745"/>
    <lineage>
        <taxon>Bacteria</taxon>
        <taxon>Bacillati</taxon>
        <taxon>Actinomycetota</taxon>
        <taxon>Actinomycetes</taxon>
        <taxon>Geodermatophilales</taxon>
        <taxon>Geodermatophilaceae</taxon>
        <taxon>Blastococcus</taxon>
    </lineage>
</organism>
<keyword evidence="2" id="KW-0732">Signal</keyword>
<gene>
    <name evidence="3" type="ORF">SAMN06272739_2444</name>
</gene>
<feature type="region of interest" description="Disordered" evidence="1">
    <location>
        <begin position="30"/>
        <end position="54"/>
    </location>
</feature>
<accession>A0A286GYL1</accession>
<feature type="signal peptide" evidence="2">
    <location>
        <begin position="1"/>
        <end position="28"/>
    </location>
</feature>
<dbReference type="OrthoDB" id="5197166at2"/>
<evidence type="ECO:0000256" key="2">
    <source>
        <dbReference type="SAM" id="SignalP"/>
    </source>
</evidence>
<dbReference type="RefSeq" id="WP_097184214.1">
    <property type="nucleotide sequence ID" value="NZ_OCNK01000003.1"/>
</dbReference>
<dbReference type="AlphaFoldDB" id="A0A286GYL1"/>
<reference evidence="4" key="1">
    <citation type="submission" date="2017-09" db="EMBL/GenBank/DDBJ databases">
        <authorList>
            <person name="Varghese N."/>
            <person name="Submissions S."/>
        </authorList>
    </citation>
    <scope>NUCLEOTIDE SEQUENCE [LARGE SCALE GENOMIC DNA]</scope>
    <source>
        <strain evidence="4">DSM 44270</strain>
    </source>
</reference>
<evidence type="ECO:0000313" key="3">
    <source>
        <dbReference type="EMBL" id="SOE00189.1"/>
    </source>
</evidence>
<keyword evidence="4" id="KW-1185">Reference proteome</keyword>
<evidence type="ECO:0008006" key="5">
    <source>
        <dbReference type="Google" id="ProtNLM"/>
    </source>
</evidence>
<dbReference type="Proteomes" id="UP000219482">
    <property type="component" value="Unassembled WGS sequence"/>
</dbReference>
<dbReference type="PROSITE" id="PS51257">
    <property type="entry name" value="PROKAR_LIPOPROTEIN"/>
    <property type="match status" value="1"/>
</dbReference>
<dbReference type="EMBL" id="OCNK01000003">
    <property type="protein sequence ID" value="SOE00189.1"/>
    <property type="molecule type" value="Genomic_DNA"/>
</dbReference>
<evidence type="ECO:0000313" key="4">
    <source>
        <dbReference type="Proteomes" id="UP000219482"/>
    </source>
</evidence>